<evidence type="ECO:0000256" key="5">
    <source>
        <dbReference type="ARBA" id="ARBA00022519"/>
    </source>
</evidence>
<evidence type="ECO:0000313" key="17">
    <source>
        <dbReference type="Proteomes" id="UP000243063"/>
    </source>
</evidence>
<dbReference type="SMART" id="SM00304">
    <property type="entry name" value="HAMP"/>
    <property type="match status" value="1"/>
</dbReference>
<evidence type="ECO:0000256" key="13">
    <source>
        <dbReference type="SAM" id="Phobius"/>
    </source>
</evidence>
<gene>
    <name evidence="16" type="ORF">SAMN05216580_0732</name>
</gene>
<dbReference type="PROSITE" id="PS50885">
    <property type="entry name" value="HAMP"/>
    <property type="match status" value="1"/>
</dbReference>
<dbReference type="Proteomes" id="UP000243063">
    <property type="component" value="Chromosome I"/>
</dbReference>
<dbReference type="InterPro" id="IPR003660">
    <property type="entry name" value="HAMP_dom"/>
</dbReference>
<dbReference type="CDD" id="cd06225">
    <property type="entry name" value="HAMP"/>
    <property type="match status" value="1"/>
</dbReference>
<evidence type="ECO:0000256" key="2">
    <source>
        <dbReference type="ARBA" id="ARBA00022475"/>
    </source>
</evidence>
<keyword evidence="3" id="KW-0488">Methylation</keyword>
<dbReference type="Pfam" id="PF00015">
    <property type="entry name" value="MCPsignal"/>
    <property type="match status" value="1"/>
</dbReference>
<accession>A0A1H2ENF4</accession>
<reference evidence="17" key="1">
    <citation type="submission" date="2016-10" db="EMBL/GenBank/DDBJ databases">
        <authorList>
            <person name="Varghese N."/>
            <person name="Submissions S."/>
        </authorList>
    </citation>
    <scope>NUCLEOTIDE SEQUENCE [LARGE SCALE GENOMIC DNA]</scope>
    <source>
        <strain evidence="17">CCTCC 2012022</strain>
    </source>
</reference>
<keyword evidence="5" id="KW-0997">Cell inner membrane</keyword>
<comment type="similarity">
    <text evidence="10">Belongs to the methyl-accepting chemotaxis (MCP) protein family.</text>
</comment>
<evidence type="ECO:0000256" key="3">
    <source>
        <dbReference type="ARBA" id="ARBA00022481"/>
    </source>
</evidence>
<feature type="compositionally biased region" description="Low complexity" evidence="12">
    <location>
        <begin position="528"/>
        <end position="537"/>
    </location>
</feature>
<keyword evidence="6 13" id="KW-0812">Transmembrane</keyword>
<organism evidence="16 17">
    <name type="scientific">Geopseudomonas guangdongensis</name>
    <dbReference type="NCBI Taxonomy" id="1245526"/>
    <lineage>
        <taxon>Bacteria</taxon>
        <taxon>Pseudomonadati</taxon>
        <taxon>Pseudomonadota</taxon>
        <taxon>Gammaproteobacteria</taxon>
        <taxon>Pseudomonadales</taxon>
        <taxon>Pseudomonadaceae</taxon>
        <taxon>Geopseudomonas</taxon>
    </lineage>
</organism>
<keyword evidence="8 13" id="KW-0472">Membrane</keyword>
<evidence type="ECO:0000313" key="16">
    <source>
        <dbReference type="EMBL" id="SDT96647.1"/>
    </source>
</evidence>
<dbReference type="InterPro" id="IPR035440">
    <property type="entry name" value="4HB_MCP_dom_sf"/>
</dbReference>
<dbReference type="InterPro" id="IPR051310">
    <property type="entry name" value="MCP_chemotaxis"/>
</dbReference>
<dbReference type="SMART" id="SM00283">
    <property type="entry name" value="MA"/>
    <property type="match status" value="1"/>
</dbReference>
<evidence type="ECO:0000259" key="15">
    <source>
        <dbReference type="PROSITE" id="PS50885"/>
    </source>
</evidence>
<dbReference type="Pfam" id="PF00672">
    <property type="entry name" value="HAMP"/>
    <property type="match status" value="1"/>
</dbReference>
<keyword evidence="17" id="KW-1185">Reference proteome</keyword>
<evidence type="ECO:0000256" key="9">
    <source>
        <dbReference type="ARBA" id="ARBA00023224"/>
    </source>
</evidence>
<dbReference type="GO" id="GO:0007165">
    <property type="term" value="P:signal transduction"/>
    <property type="evidence" value="ECO:0007669"/>
    <property type="project" value="UniProtKB-KW"/>
</dbReference>
<dbReference type="PRINTS" id="PR00260">
    <property type="entry name" value="CHEMTRNSDUCR"/>
</dbReference>
<dbReference type="PROSITE" id="PS50111">
    <property type="entry name" value="CHEMOTAXIS_TRANSDUC_2"/>
    <property type="match status" value="1"/>
</dbReference>
<dbReference type="CDD" id="cd11386">
    <property type="entry name" value="MCP_signal"/>
    <property type="match status" value="1"/>
</dbReference>
<protein>
    <submittedName>
        <fullName evidence="16">Methyl-accepting chemotaxis sensory transducer with TarH sensor</fullName>
    </submittedName>
</protein>
<feature type="transmembrane region" description="Helical" evidence="13">
    <location>
        <begin position="194"/>
        <end position="216"/>
    </location>
</feature>
<evidence type="ECO:0000256" key="7">
    <source>
        <dbReference type="ARBA" id="ARBA00022989"/>
    </source>
</evidence>
<evidence type="ECO:0000256" key="4">
    <source>
        <dbReference type="ARBA" id="ARBA00022500"/>
    </source>
</evidence>
<name>A0A1H2ENF4_9GAMM</name>
<evidence type="ECO:0000256" key="12">
    <source>
        <dbReference type="SAM" id="MobiDB-lite"/>
    </source>
</evidence>
<feature type="compositionally biased region" description="Low complexity" evidence="12">
    <location>
        <begin position="547"/>
        <end position="558"/>
    </location>
</feature>
<evidence type="ECO:0000256" key="10">
    <source>
        <dbReference type="ARBA" id="ARBA00029447"/>
    </source>
</evidence>
<dbReference type="Gene3D" id="1.10.287.950">
    <property type="entry name" value="Methyl-accepting chemotaxis protein"/>
    <property type="match status" value="1"/>
</dbReference>
<dbReference type="InterPro" id="IPR004090">
    <property type="entry name" value="Chemotax_Me-accpt_rcpt"/>
</dbReference>
<feature type="domain" description="Methyl-accepting transducer" evidence="14">
    <location>
        <begin position="275"/>
        <end position="504"/>
    </location>
</feature>
<dbReference type="SUPFAM" id="SSF58104">
    <property type="entry name" value="Methyl-accepting chemotaxis protein (MCP) signaling domain"/>
    <property type="match status" value="1"/>
</dbReference>
<dbReference type="SUPFAM" id="SSF47170">
    <property type="entry name" value="Aspartate receptor, ligand-binding domain"/>
    <property type="match status" value="1"/>
</dbReference>
<dbReference type="OrthoDB" id="9765776at2"/>
<dbReference type="Pfam" id="PF02203">
    <property type="entry name" value="TarH"/>
    <property type="match status" value="1"/>
</dbReference>
<evidence type="ECO:0000259" key="14">
    <source>
        <dbReference type="PROSITE" id="PS50111"/>
    </source>
</evidence>
<dbReference type="GO" id="GO:0005886">
    <property type="term" value="C:plasma membrane"/>
    <property type="evidence" value="ECO:0007669"/>
    <property type="project" value="UniProtKB-SubCell"/>
</dbReference>
<feature type="region of interest" description="Disordered" evidence="12">
    <location>
        <begin position="527"/>
        <end position="573"/>
    </location>
</feature>
<dbReference type="InterPro" id="IPR004089">
    <property type="entry name" value="MCPsignal_dom"/>
</dbReference>
<evidence type="ECO:0000256" key="11">
    <source>
        <dbReference type="PROSITE-ProRule" id="PRU00284"/>
    </source>
</evidence>
<dbReference type="FunFam" id="1.10.287.950:FF:000001">
    <property type="entry name" value="Methyl-accepting chemotaxis sensory transducer"/>
    <property type="match status" value="1"/>
</dbReference>
<keyword evidence="9 11" id="KW-0807">Transducer</keyword>
<dbReference type="GO" id="GO:0006935">
    <property type="term" value="P:chemotaxis"/>
    <property type="evidence" value="ECO:0007669"/>
    <property type="project" value="UniProtKB-KW"/>
</dbReference>
<dbReference type="InterPro" id="IPR003122">
    <property type="entry name" value="Tar_rcpt_lig-bd"/>
</dbReference>
<proteinExistence type="inferred from homology"/>
<evidence type="ECO:0000256" key="8">
    <source>
        <dbReference type="ARBA" id="ARBA00023136"/>
    </source>
</evidence>
<comment type="subcellular location">
    <subcellularLocation>
        <location evidence="1">Cell inner membrane</location>
        <topology evidence="1">Multi-pass membrane protein</topology>
    </subcellularLocation>
</comment>
<sequence>MEFLRRLSIRAMLNATLVCFALLILMIAALGFASSRMANEDIRHIENVDIQMVDSMNRAYILRLNAFLRMESYAARVQAGDAAQAAGLLAEAEDFVKRAQDRFDVFKAAPPLEDPALRTLAEDFAAAFGTALNMQVGMVKALRDNDLAGYESQKDTLMTQYGPATNRALDAFYLANEKDYQARQQAYQDNVARFALIGALALGAALLLLLGIRFVLLAMVVRPVNEAVGYLQQLAKADLSQNIQVNSQNEVGQLLKAMRDMQESLAGIVSTVREGSGSILVGTQQIASGNADLSSRTEQQAASLEETAASMEELTSTVKQNADNARQASALANDASSTADHGREVVHQVVDTMQGINDSSQRIANIINVIDSIAFQTNILALNASVEAARAGEQGRGFAVVAGEVRNLASRSADAAREIKALIEESTRRVQDGSKLVEQAGKTMGEVVGAVRRVTDIIDEISAASHEQSEGIGQVNTAVAQMDQVTQQNASLVQEASAASASLAEQAQRLEQAVSVFRLRDEQRLRRPQPALAAAPRSEPLKRPPEARAAAAGSAPARRPAETASASDDWEEF</sequence>
<keyword evidence="7 13" id="KW-1133">Transmembrane helix</keyword>
<dbReference type="RefSeq" id="WP_090212192.1">
    <property type="nucleotide sequence ID" value="NZ_LT629780.1"/>
</dbReference>
<dbReference type="GO" id="GO:0004888">
    <property type="term" value="F:transmembrane signaling receptor activity"/>
    <property type="evidence" value="ECO:0007669"/>
    <property type="project" value="InterPro"/>
</dbReference>
<feature type="domain" description="HAMP" evidence="15">
    <location>
        <begin position="218"/>
        <end position="270"/>
    </location>
</feature>
<evidence type="ECO:0000256" key="6">
    <source>
        <dbReference type="ARBA" id="ARBA00022692"/>
    </source>
</evidence>
<dbReference type="PANTHER" id="PTHR43531">
    <property type="entry name" value="PROTEIN ICFG"/>
    <property type="match status" value="1"/>
</dbReference>
<dbReference type="STRING" id="1245526.SAMN05216580_0732"/>
<keyword evidence="2" id="KW-1003">Cell membrane</keyword>
<keyword evidence="4" id="KW-0145">Chemotaxis</keyword>
<dbReference type="AlphaFoldDB" id="A0A1H2ENF4"/>
<evidence type="ECO:0000256" key="1">
    <source>
        <dbReference type="ARBA" id="ARBA00004429"/>
    </source>
</evidence>
<dbReference type="PANTHER" id="PTHR43531:SF14">
    <property type="entry name" value="METHYL-ACCEPTING CHEMOTAXIS PROTEIN I-RELATED"/>
    <property type="match status" value="1"/>
</dbReference>
<dbReference type="EMBL" id="LT629780">
    <property type="protein sequence ID" value="SDT96647.1"/>
    <property type="molecule type" value="Genomic_DNA"/>
</dbReference>